<dbReference type="OrthoDB" id="2591282at2"/>
<proteinExistence type="predicted"/>
<name>A0A1H2W585_9BACL</name>
<accession>A0A1H2W585</accession>
<organism evidence="1 2">
    <name type="scientific">Marininema mesophilum</name>
    <dbReference type="NCBI Taxonomy" id="1048340"/>
    <lineage>
        <taxon>Bacteria</taxon>
        <taxon>Bacillati</taxon>
        <taxon>Bacillota</taxon>
        <taxon>Bacilli</taxon>
        <taxon>Bacillales</taxon>
        <taxon>Thermoactinomycetaceae</taxon>
        <taxon>Marininema</taxon>
    </lineage>
</organism>
<protein>
    <submittedName>
        <fullName evidence="1">Uncharacterized protein</fullName>
    </submittedName>
</protein>
<evidence type="ECO:0000313" key="1">
    <source>
        <dbReference type="EMBL" id="SDW75249.1"/>
    </source>
</evidence>
<dbReference type="Proteomes" id="UP000198534">
    <property type="component" value="Unassembled WGS sequence"/>
</dbReference>
<reference evidence="1 2" key="1">
    <citation type="submission" date="2016-10" db="EMBL/GenBank/DDBJ databases">
        <authorList>
            <person name="de Groot N.N."/>
        </authorList>
    </citation>
    <scope>NUCLEOTIDE SEQUENCE [LARGE SCALE GENOMIC DNA]</scope>
    <source>
        <strain evidence="1 2">DSM 45610</strain>
    </source>
</reference>
<keyword evidence="2" id="KW-1185">Reference proteome</keyword>
<dbReference type="EMBL" id="FNNQ01000006">
    <property type="protein sequence ID" value="SDW75249.1"/>
    <property type="molecule type" value="Genomic_DNA"/>
</dbReference>
<dbReference type="RefSeq" id="WP_091738398.1">
    <property type="nucleotide sequence ID" value="NZ_FNNQ01000006.1"/>
</dbReference>
<evidence type="ECO:0000313" key="2">
    <source>
        <dbReference type="Proteomes" id="UP000198534"/>
    </source>
</evidence>
<dbReference type="AlphaFoldDB" id="A0A1H2W585"/>
<sequence length="186" mass="20507">MSTTTKDSVRVQLSPPQFTYLSKLKFTVGRDPNVQVGDLKSVDGNTLRITIRVNGRQRARALATILTANKSIGNIIIQVRIVNQGTTVCPIRRSLSPSAISDLYKVGLSTNDLFLFSVARGIVPGGSVAIFPVFRARIVQFFNDDLSDLFRNFNGVAAFVFRDVCRNRIQGSIINFSTQQKNPPTS</sequence>
<gene>
    <name evidence="1" type="ORF">SAMN05444487_1069</name>
</gene>